<feature type="domain" description="YcxB-like C-terminal" evidence="2">
    <location>
        <begin position="101"/>
        <end position="156"/>
    </location>
</feature>
<feature type="transmembrane region" description="Helical" evidence="1">
    <location>
        <begin position="58"/>
        <end position="76"/>
    </location>
</feature>
<keyword evidence="1" id="KW-0812">Transmembrane</keyword>
<dbReference type="Proteomes" id="UP000809621">
    <property type="component" value="Unassembled WGS sequence"/>
</dbReference>
<name>A0ABS2HIG7_9VIBR</name>
<keyword evidence="1" id="KW-0472">Membrane</keyword>
<evidence type="ECO:0000313" key="4">
    <source>
        <dbReference type="Proteomes" id="UP000809621"/>
    </source>
</evidence>
<dbReference type="EMBL" id="JAFEUM010000001">
    <property type="protein sequence ID" value="MBM7035637.1"/>
    <property type="molecule type" value="Genomic_DNA"/>
</dbReference>
<evidence type="ECO:0000259" key="2">
    <source>
        <dbReference type="Pfam" id="PF14317"/>
    </source>
</evidence>
<reference evidence="3 4" key="1">
    <citation type="submission" date="2021-02" db="EMBL/GenBank/DDBJ databases">
        <authorList>
            <person name="Park J.-S."/>
        </authorList>
    </citation>
    <scope>NUCLEOTIDE SEQUENCE [LARGE SCALE GENOMIC DNA]</scope>
    <source>
        <strain evidence="3 4">188UL20-2</strain>
    </source>
</reference>
<keyword evidence="1" id="KW-1133">Transmembrane helix</keyword>
<dbReference type="RefSeq" id="WP_205157224.1">
    <property type="nucleotide sequence ID" value="NZ_JAFEUM010000001.1"/>
</dbReference>
<feature type="transmembrane region" description="Helical" evidence="1">
    <location>
        <begin position="34"/>
        <end position="52"/>
    </location>
</feature>
<evidence type="ECO:0000256" key="1">
    <source>
        <dbReference type="SAM" id="Phobius"/>
    </source>
</evidence>
<dbReference type="InterPro" id="IPR025588">
    <property type="entry name" value="YcxB-like_C"/>
</dbReference>
<dbReference type="Pfam" id="PF14317">
    <property type="entry name" value="YcxB"/>
    <property type="match status" value="1"/>
</dbReference>
<gene>
    <name evidence="3" type="ORF">JQC93_04385</name>
</gene>
<evidence type="ECO:0000313" key="3">
    <source>
        <dbReference type="EMBL" id="MBM7035637.1"/>
    </source>
</evidence>
<proteinExistence type="predicted"/>
<accession>A0ABS2HIG7</accession>
<organism evidence="3 4">
    <name type="scientific">Vibrio ulleungensis</name>
    <dbReference type="NCBI Taxonomy" id="2807619"/>
    <lineage>
        <taxon>Bacteria</taxon>
        <taxon>Pseudomonadati</taxon>
        <taxon>Pseudomonadota</taxon>
        <taxon>Gammaproteobacteria</taxon>
        <taxon>Vibrionales</taxon>
        <taxon>Vibrionaceae</taxon>
        <taxon>Vibrio</taxon>
    </lineage>
</organism>
<keyword evidence="4" id="KW-1185">Reference proteome</keyword>
<protein>
    <submittedName>
        <fullName evidence="3">YcxB family protein</fullName>
    </submittedName>
</protein>
<sequence>MTNDFKFTTQYPLDKRFFAECYDQTSVPVKFPKAYFKALLFVVFGVVVLEFELLPNSYIGWFFIVLSVVEVLSVFFKRTWWLWRQTFSTSANSKVEFSVAANGVRYKSAKTTRSIAWNEIDQLQQTDLGFILHMGKQRQYLSKSCLSEEAIAFMIEHHAHSKV</sequence>
<comment type="caution">
    <text evidence="3">The sequence shown here is derived from an EMBL/GenBank/DDBJ whole genome shotgun (WGS) entry which is preliminary data.</text>
</comment>